<dbReference type="PANTHER" id="PTHR36379">
    <property type="entry name" value="PROTEIN PRD1"/>
    <property type="match status" value="1"/>
</dbReference>
<accession>A0AAD6RBP0</accession>
<dbReference type="GO" id="GO:0042138">
    <property type="term" value="P:meiotic DNA double-strand break formation"/>
    <property type="evidence" value="ECO:0007669"/>
    <property type="project" value="InterPro"/>
</dbReference>
<evidence type="ECO:0000313" key="2">
    <source>
        <dbReference type="Proteomes" id="UP001164929"/>
    </source>
</evidence>
<organism evidence="1 2">
    <name type="scientific">Populus alba x Populus x berolinensis</name>
    <dbReference type="NCBI Taxonomy" id="444605"/>
    <lineage>
        <taxon>Eukaryota</taxon>
        <taxon>Viridiplantae</taxon>
        <taxon>Streptophyta</taxon>
        <taxon>Embryophyta</taxon>
        <taxon>Tracheophyta</taxon>
        <taxon>Spermatophyta</taxon>
        <taxon>Magnoliopsida</taxon>
        <taxon>eudicotyledons</taxon>
        <taxon>Gunneridae</taxon>
        <taxon>Pentapetalae</taxon>
        <taxon>rosids</taxon>
        <taxon>fabids</taxon>
        <taxon>Malpighiales</taxon>
        <taxon>Salicaceae</taxon>
        <taxon>Saliceae</taxon>
        <taxon>Populus</taxon>
    </lineage>
</organism>
<reference evidence="1" key="1">
    <citation type="journal article" date="2023" name="Mol. Ecol. Resour.">
        <title>Chromosome-level genome assembly of a triploid poplar Populus alba 'Berolinensis'.</title>
        <authorList>
            <person name="Chen S."/>
            <person name="Yu Y."/>
            <person name="Wang X."/>
            <person name="Wang S."/>
            <person name="Zhang T."/>
            <person name="Zhou Y."/>
            <person name="He R."/>
            <person name="Meng N."/>
            <person name="Wang Y."/>
            <person name="Liu W."/>
            <person name="Liu Z."/>
            <person name="Liu J."/>
            <person name="Guo Q."/>
            <person name="Huang H."/>
            <person name="Sederoff R.R."/>
            <person name="Wang G."/>
            <person name="Qu G."/>
            <person name="Chen S."/>
        </authorList>
    </citation>
    <scope>NUCLEOTIDE SEQUENCE</scope>
    <source>
        <strain evidence="1">SC-2020</strain>
    </source>
</reference>
<name>A0AAD6RBP0_9ROSI</name>
<keyword evidence="2" id="KW-1185">Reference proteome</keyword>
<dbReference type="AlphaFoldDB" id="A0AAD6RBP0"/>
<comment type="caution">
    <text evidence="1">The sequence shown here is derived from an EMBL/GenBank/DDBJ whole genome shotgun (WGS) entry which is preliminary data.</text>
</comment>
<dbReference type="Proteomes" id="UP001164929">
    <property type="component" value="Chromosome 2"/>
</dbReference>
<sequence length="132" mass="14269">MIQAACSKGPSLLDCDEETSTGENLMFALLLFYFSLRSIPLLSPGLWTGKNFLNLQIGCAAISTPLPINDFGMGKAGHDRARVIAKNTWWRLIVEEMAISLAAPSLASKSFINHHKPAVHVAVCIAKASEIS</sequence>
<dbReference type="InterPro" id="IPR044968">
    <property type="entry name" value="PRD1"/>
</dbReference>
<proteinExistence type="predicted"/>
<gene>
    <name evidence="1" type="ORF">NC653_004899</name>
</gene>
<dbReference type="PANTHER" id="PTHR36379:SF1">
    <property type="entry name" value="PUTATIVE RECOMBINATION INITIATION DEFECT 1-RELATED"/>
    <property type="match status" value="1"/>
</dbReference>
<dbReference type="EMBL" id="JAQIZT010000002">
    <property type="protein sequence ID" value="KAJ7005425.1"/>
    <property type="molecule type" value="Genomic_DNA"/>
</dbReference>
<protein>
    <submittedName>
        <fullName evidence="1">Uncharacterized protein</fullName>
    </submittedName>
</protein>
<evidence type="ECO:0000313" key="1">
    <source>
        <dbReference type="EMBL" id="KAJ7005425.1"/>
    </source>
</evidence>